<dbReference type="Proteomes" id="UP000232688">
    <property type="component" value="Unassembled WGS sequence"/>
</dbReference>
<proteinExistence type="predicted"/>
<reference evidence="1 3" key="1">
    <citation type="submission" date="2017-10" db="EMBL/GenBank/DDBJ databases">
        <title>Extensive intraspecific genome diversity in a model arbuscular mycorrhizal fungus.</title>
        <authorList>
            <person name="Chen E.C.H."/>
            <person name="Morin E."/>
            <person name="Baudet D."/>
            <person name="Noel J."/>
            <person name="Ndikumana S."/>
            <person name="Charron P."/>
            <person name="St-Onge C."/>
            <person name="Giorgi J."/>
            <person name="Grigoriev I.V."/>
            <person name="Roux C."/>
            <person name="Martin F.M."/>
            <person name="Corradi N."/>
        </authorList>
    </citation>
    <scope>NUCLEOTIDE SEQUENCE [LARGE SCALE GENOMIC DNA]</scope>
    <source>
        <strain evidence="1 3">A1</strain>
    </source>
</reference>
<reference evidence="1 3" key="2">
    <citation type="submission" date="2017-10" db="EMBL/GenBank/DDBJ databases">
        <title>Genome analyses suggest a sexual origin of heterokaryosis in a supposedly ancient asexual fungus.</title>
        <authorList>
            <person name="Corradi N."/>
            <person name="Sedzielewska K."/>
            <person name="Noel J."/>
            <person name="Charron P."/>
            <person name="Farinelli L."/>
            <person name="Marton T."/>
            <person name="Kruger M."/>
            <person name="Pelin A."/>
            <person name="Brachmann A."/>
            <person name="Corradi N."/>
        </authorList>
    </citation>
    <scope>NUCLEOTIDE SEQUENCE [LARGE SCALE GENOMIC DNA]</scope>
    <source>
        <strain evidence="1 3">A1</strain>
    </source>
</reference>
<evidence type="ECO:0000313" key="1">
    <source>
        <dbReference type="EMBL" id="PKC52654.1"/>
    </source>
</evidence>
<evidence type="ECO:0000313" key="3">
    <source>
        <dbReference type="Proteomes" id="UP000232688"/>
    </source>
</evidence>
<protein>
    <submittedName>
        <fullName evidence="1">Uncharacterized protein</fullName>
    </submittedName>
</protein>
<dbReference type="VEuPathDB" id="FungiDB:RhiirA1_481009"/>
<evidence type="ECO:0000313" key="2">
    <source>
        <dbReference type="EMBL" id="PKC52858.1"/>
    </source>
</evidence>
<accession>A0A2N0QNN0</accession>
<dbReference type="VEuPathDB" id="FungiDB:RhiirFUN_012481"/>
<sequence length="141" mass="16236">MVQSLKNYIVKTNKKSGNNNLCYCKACFTKLGENSLELKTIIDKTERLITHFKNCRNFHDAYDNDEKSKVFALAMKKSNLMEVNTNDSSNQQLLLRRDSVSSRSSLSSLPSQWSNHGPLDKWICQPLSTAENQKFHHLILR</sequence>
<dbReference type="EMBL" id="LLXH01005378">
    <property type="protein sequence ID" value="PKC52654.1"/>
    <property type="molecule type" value="Genomic_DNA"/>
</dbReference>
<dbReference type="AlphaFoldDB" id="A0A2N0QNN0"/>
<dbReference type="VEuPathDB" id="FungiDB:RhiirA1_480524"/>
<feature type="non-terminal residue" evidence="1">
    <location>
        <position position="141"/>
    </location>
</feature>
<gene>
    <name evidence="2" type="ORF">RhiirA1_480524</name>
    <name evidence="1" type="ORF">RhiirA1_481009</name>
</gene>
<name>A0A2N0QNN0_9GLOM</name>
<organism evidence="1 3">
    <name type="scientific">Rhizophagus irregularis</name>
    <dbReference type="NCBI Taxonomy" id="588596"/>
    <lineage>
        <taxon>Eukaryota</taxon>
        <taxon>Fungi</taxon>
        <taxon>Fungi incertae sedis</taxon>
        <taxon>Mucoromycota</taxon>
        <taxon>Glomeromycotina</taxon>
        <taxon>Glomeromycetes</taxon>
        <taxon>Glomerales</taxon>
        <taxon>Glomeraceae</taxon>
        <taxon>Rhizophagus</taxon>
    </lineage>
</organism>
<comment type="caution">
    <text evidence="1">The sequence shown here is derived from an EMBL/GenBank/DDBJ whole genome shotgun (WGS) entry which is preliminary data.</text>
</comment>
<dbReference type="EMBL" id="LLXH01005031">
    <property type="protein sequence ID" value="PKC52858.1"/>
    <property type="molecule type" value="Genomic_DNA"/>
</dbReference>
<dbReference type="VEuPathDB" id="FungiDB:FUN_005242"/>